<dbReference type="OrthoDB" id="1099873at2"/>
<accession>A0A2T5C4A7</accession>
<dbReference type="RefSeq" id="WP_107821567.1">
    <property type="nucleotide sequence ID" value="NZ_OY782574.1"/>
</dbReference>
<dbReference type="Proteomes" id="UP000243525">
    <property type="component" value="Unassembled WGS sequence"/>
</dbReference>
<dbReference type="EMBL" id="QAAD01000004">
    <property type="protein sequence ID" value="PTN09608.1"/>
    <property type="molecule type" value="Genomic_DNA"/>
</dbReference>
<evidence type="ECO:0000313" key="2">
    <source>
        <dbReference type="Proteomes" id="UP000243525"/>
    </source>
</evidence>
<reference evidence="1 2" key="1">
    <citation type="submission" date="2018-04" db="EMBL/GenBank/DDBJ databases">
        <title>Genomic Encyclopedia of Archaeal and Bacterial Type Strains, Phase II (KMG-II): from individual species to whole genera.</title>
        <authorList>
            <person name="Goeker M."/>
        </authorList>
    </citation>
    <scope>NUCLEOTIDE SEQUENCE [LARGE SCALE GENOMIC DNA]</scope>
    <source>
        <strain evidence="1 2">DSM 28823</strain>
    </source>
</reference>
<evidence type="ECO:0000313" key="1">
    <source>
        <dbReference type="EMBL" id="PTN09608.1"/>
    </source>
</evidence>
<name>A0A2T5C4A7_9BACT</name>
<organism evidence="1 2">
    <name type="scientific">Mangrovibacterium marinum</name>
    <dbReference type="NCBI Taxonomy" id="1639118"/>
    <lineage>
        <taxon>Bacteria</taxon>
        <taxon>Pseudomonadati</taxon>
        <taxon>Bacteroidota</taxon>
        <taxon>Bacteroidia</taxon>
        <taxon>Marinilabiliales</taxon>
        <taxon>Prolixibacteraceae</taxon>
        <taxon>Mangrovibacterium</taxon>
    </lineage>
</organism>
<protein>
    <submittedName>
        <fullName evidence="1">CRISPR-associated Cst1 family protein</fullName>
    </submittedName>
</protein>
<comment type="caution">
    <text evidence="1">The sequence shown here is derived from an EMBL/GenBank/DDBJ whole genome shotgun (WGS) entry which is preliminary data.</text>
</comment>
<keyword evidence="2" id="KW-1185">Reference proteome</keyword>
<dbReference type="AlphaFoldDB" id="A0A2T5C4A7"/>
<proteinExistence type="predicted"/>
<gene>
    <name evidence="1" type="ORF">C8N47_104154</name>
</gene>
<sequence length="474" mass="55033">MKQNYKTVDYEWLTKATGDPFADAGGYAIEYLSEKFPEKDILELIDYITTIYVKKWGGKLDAFFLNSKITNNAFKGNKKIEETKKYFKSLVDESESIEFGYCRVTGREAKLFFAGRNNSVMTGSGKLINFHHFFQRGISLSKEALIRIHFVPFACQQLQGKISLMQSSNRTLNNLFVKLTVEKNLHEIGVGLSEGIAKSDYKKPANAIFDFVDSALSQLAEFREGNILPSLTLYHFTNFGATPEIQLYQLPAKVFLFYRTCLQPRFKEDWQKFVRSHYYDGKHKGAKYNLQSGKFELVKSKETEVIDFDDYKQWFNRILNKLLIDENIRPEILRWSRKHPFNFEIVSIYQQNIIGMKKETILKIKELAAFLVREEDADKIKKRIKALDGAKNASALRRFILKDVVAANYVAMNENPIVTVDDYVNYLFPDGSYWAEIRDILLIAIYQELHERDLISEELKVELDSEVEEEVIND</sequence>